<dbReference type="AlphaFoldDB" id="A0AAT9H3M8"/>
<sequence length="123" mass="14065">MKNILNYLPYIVVLLAQFLINNYTVILILTIVTGFIAGFKIENKSVFLKCFLIGLVVSTTVFLIYESRVEYVKELLVNIGLSSLFIYVLFPLFNALNTAILFFFGYKIGTLILERKLKRALQA</sequence>
<protein>
    <submittedName>
        <fullName evidence="2">Uncharacterized protein</fullName>
    </submittedName>
</protein>
<accession>A0AAT9H3M8</accession>
<evidence type="ECO:0000313" key="2">
    <source>
        <dbReference type="EMBL" id="BFM44001.1"/>
    </source>
</evidence>
<proteinExistence type="predicted"/>
<reference evidence="2" key="1">
    <citation type="submission" date="2024-05" db="EMBL/GenBank/DDBJ databases">
        <title>Whole-Genome Sequence of CFS9, a Potential Fish Probiotic Isolated from the Body Surface of Silurus asotus.</title>
        <authorList>
            <person name="Kojima M."/>
            <person name="Tobioka K."/>
            <person name="Yokota K."/>
            <person name="Nakatani H."/>
            <person name="Hori K."/>
            <person name="Tamaru Y."/>
            <person name="Okazaki F."/>
        </authorList>
    </citation>
    <scope>NUCLEOTIDE SEQUENCE</scope>
    <source>
        <strain evidence="2">CFS9</strain>
    </source>
</reference>
<gene>
    <name evidence="2" type="ORF">CFS9_26420</name>
</gene>
<evidence type="ECO:0000256" key="1">
    <source>
        <dbReference type="SAM" id="Phobius"/>
    </source>
</evidence>
<feature type="transmembrane region" description="Helical" evidence="1">
    <location>
        <begin position="20"/>
        <end position="39"/>
    </location>
</feature>
<dbReference type="RefSeq" id="WP_369615152.1">
    <property type="nucleotide sequence ID" value="NZ_AP031573.1"/>
</dbReference>
<keyword evidence="1" id="KW-0472">Membrane</keyword>
<keyword evidence="1" id="KW-1133">Transmembrane helix</keyword>
<keyword evidence="1" id="KW-0812">Transmembrane</keyword>
<feature type="transmembrane region" description="Helical" evidence="1">
    <location>
        <begin position="85"/>
        <end position="106"/>
    </location>
</feature>
<feature type="transmembrane region" description="Helical" evidence="1">
    <location>
        <begin position="46"/>
        <end position="65"/>
    </location>
</feature>
<organism evidence="2">
    <name type="scientific">Flavobacterium sp. CFS9</name>
    <dbReference type="NCBI Taxonomy" id="3143118"/>
    <lineage>
        <taxon>Bacteria</taxon>
        <taxon>Pseudomonadati</taxon>
        <taxon>Bacteroidota</taxon>
        <taxon>Flavobacteriia</taxon>
        <taxon>Flavobacteriales</taxon>
        <taxon>Flavobacteriaceae</taxon>
        <taxon>Flavobacterium</taxon>
    </lineage>
</organism>
<dbReference type="EMBL" id="AP031573">
    <property type="protein sequence ID" value="BFM44001.1"/>
    <property type="molecule type" value="Genomic_DNA"/>
</dbReference>
<name>A0AAT9H3M8_9FLAO</name>